<dbReference type="SMART" id="SM00894">
    <property type="entry name" value="Excalibur"/>
    <property type="match status" value="1"/>
</dbReference>
<feature type="compositionally biased region" description="Basic and acidic residues" evidence="1">
    <location>
        <begin position="109"/>
        <end position="133"/>
    </location>
</feature>
<reference evidence="4 5" key="1">
    <citation type="submission" date="2023-07" db="EMBL/GenBank/DDBJ databases">
        <authorList>
            <person name="Girao M."/>
            <person name="Carvalho M.F."/>
        </authorList>
    </citation>
    <scope>NUCLEOTIDE SEQUENCE [LARGE SCALE GENOMIC DNA]</scope>
    <source>
        <strain evidence="4 5">YIM65754</strain>
    </source>
</reference>
<organism evidence="4 5">
    <name type="scientific">Rhodococcus artemisiae</name>
    <dbReference type="NCBI Taxonomy" id="714159"/>
    <lineage>
        <taxon>Bacteria</taxon>
        <taxon>Bacillati</taxon>
        <taxon>Actinomycetota</taxon>
        <taxon>Actinomycetes</taxon>
        <taxon>Mycobacteriales</taxon>
        <taxon>Nocardiaceae</taxon>
        <taxon>Rhodococcus</taxon>
    </lineage>
</organism>
<dbReference type="InterPro" id="IPR008613">
    <property type="entry name" value="Excalibur_Ca-bd_domain"/>
</dbReference>
<name>A0ABU7LIT4_9NOCA</name>
<feature type="chain" id="PRO_5046906152" evidence="2">
    <location>
        <begin position="27"/>
        <end position="133"/>
    </location>
</feature>
<evidence type="ECO:0000259" key="3">
    <source>
        <dbReference type="SMART" id="SM00894"/>
    </source>
</evidence>
<dbReference type="Pfam" id="PF05901">
    <property type="entry name" value="Excalibur"/>
    <property type="match status" value="1"/>
</dbReference>
<gene>
    <name evidence="4" type="ORF">Q7514_28245</name>
</gene>
<evidence type="ECO:0000313" key="5">
    <source>
        <dbReference type="Proteomes" id="UP001336020"/>
    </source>
</evidence>
<feature type="domain" description="Excalibur calcium-binding" evidence="3">
    <location>
        <begin position="93"/>
        <end position="129"/>
    </location>
</feature>
<feature type="region of interest" description="Disordered" evidence="1">
    <location>
        <begin position="41"/>
        <end position="133"/>
    </location>
</feature>
<evidence type="ECO:0000256" key="1">
    <source>
        <dbReference type="SAM" id="MobiDB-lite"/>
    </source>
</evidence>
<evidence type="ECO:0000313" key="4">
    <source>
        <dbReference type="EMBL" id="MEE2061421.1"/>
    </source>
</evidence>
<dbReference type="RefSeq" id="WP_330136583.1">
    <property type="nucleotide sequence ID" value="NZ_JAUTXY010000018.1"/>
</dbReference>
<proteinExistence type="predicted"/>
<feature type="compositionally biased region" description="Low complexity" evidence="1">
    <location>
        <begin position="77"/>
        <end position="91"/>
    </location>
</feature>
<accession>A0ABU7LIT4</accession>
<feature type="compositionally biased region" description="Pro residues" evidence="1">
    <location>
        <begin position="49"/>
        <end position="76"/>
    </location>
</feature>
<sequence>MKIRRLTAATLSVLALTVAAPATANAFTLVDLLPKGVADLIPSGSWNPFAPPAPPAPPAPHEAPAPQQPAPAPAPAPQQSAPAPTPRSAPSGGFKNCTEAWNAGAAPVYRDDPGYAPRLDRDNDGIGCERDPR</sequence>
<protein>
    <submittedName>
        <fullName evidence="4">Excalibur calcium-binding domain-containing protein</fullName>
    </submittedName>
</protein>
<dbReference type="Proteomes" id="UP001336020">
    <property type="component" value="Unassembled WGS sequence"/>
</dbReference>
<keyword evidence="5" id="KW-1185">Reference proteome</keyword>
<comment type="caution">
    <text evidence="4">The sequence shown here is derived from an EMBL/GenBank/DDBJ whole genome shotgun (WGS) entry which is preliminary data.</text>
</comment>
<dbReference type="EMBL" id="JAUTXY010000018">
    <property type="protein sequence ID" value="MEE2061421.1"/>
    <property type="molecule type" value="Genomic_DNA"/>
</dbReference>
<feature type="signal peptide" evidence="2">
    <location>
        <begin position="1"/>
        <end position="26"/>
    </location>
</feature>
<evidence type="ECO:0000256" key="2">
    <source>
        <dbReference type="SAM" id="SignalP"/>
    </source>
</evidence>
<keyword evidence="2" id="KW-0732">Signal</keyword>